<name>E9S8F7_RUMAL</name>
<dbReference type="Pfam" id="PF09491">
    <property type="entry name" value="RE_AlwI"/>
    <property type="match status" value="1"/>
</dbReference>
<dbReference type="STRING" id="246199.CUS_4861"/>
<proteinExistence type="predicted"/>
<dbReference type="InterPro" id="IPR018573">
    <property type="entry name" value="Restrct_endonuc_II_AlwI"/>
</dbReference>
<accession>E9S8F7</accession>
<evidence type="ECO:0000313" key="1">
    <source>
        <dbReference type="EMBL" id="EGC04452.1"/>
    </source>
</evidence>
<gene>
    <name evidence="1" type="ORF">CUS_4861</name>
</gene>
<dbReference type="REBASE" id="42887">
    <property type="entry name" value="Ral8ORF4861P"/>
</dbReference>
<sequence>MFEWNTWRAMTILDGGNIVENIKSDDNGNPFSTASGNMADIVCDYGKFALAVEVTMQSGQKQYEMEGEPVSRHLAKLKNETGKEAYCFFIAPKSMNPA</sequence>
<comment type="caution">
    <text evidence="1">The sequence shown here is derived from an EMBL/GenBank/DDBJ whole genome shotgun (WGS) entry which is preliminary data.</text>
</comment>
<dbReference type="eggNOG" id="COG1578">
    <property type="taxonomic scope" value="Bacteria"/>
</dbReference>
<reference evidence="1 2" key="1">
    <citation type="submission" date="2011-02" db="EMBL/GenBank/DDBJ databases">
        <authorList>
            <person name="Nelson K.E."/>
            <person name="Sutton G."/>
            <person name="Torralba M."/>
            <person name="Durkin S."/>
            <person name="Harkins D."/>
            <person name="Montgomery R."/>
            <person name="Ziemer C."/>
            <person name="Klaassens E."/>
            <person name="Ocuiv P."/>
            <person name="Morrison M."/>
        </authorList>
    </citation>
    <scope>NUCLEOTIDE SEQUENCE [LARGE SCALE GENOMIC DNA]</scope>
    <source>
        <strain evidence="1 2">8</strain>
    </source>
</reference>
<organism evidence="1 2">
    <name type="scientific">Ruminococcus albus 8</name>
    <dbReference type="NCBI Taxonomy" id="246199"/>
    <lineage>
        <taxon>Bacteria</taxon>
        <taxon>Bacillati</taxon>
        <taxon>Bacillota</taxon>
        <taxon>Clostridia</taxon>
        <taxon>Eubacteriales</taxon>
        <taxon>Oscillospiraceae</taxon>
        <taxon>Ruminococcus</taxon>
    </lineage>
</organism>
<dbReference type="AlphaFoldDB" id="E9S8F7"/>
<protein>
    <submittedName>
        <fullName evidence="1">Conserved domain protein</fullName>
    </submittedName>
</protein>
<keyword evidence="2" id="KW-1185">Reference proteome</keyword>
<dbReference type="Proteomes" id="UP000004259">
    <property type="component" value="Unassembled WGS sequence"/>
</dbReference>
<evidence type="ECO:0000313" key="2">
    <source>
        <dbReference type="Proteomes" id="UP000004259"/>
    </source>
</evidence>
<dbReference type="EMBL" id="ADKM02000023">
    <property type="protein sequence ID" value="EGC04452.1"/>
    <property type="molecule type" value="Genomic_DNA"/>
</dbReference>
<dbReference type="Gene3D" id="3.40.91.50">
    <property type="match status" value="1"/>
</dbReference>